<proteinExistence type="predicted"/>
<dbReference type="RefSeq" id="WP_157400532.1">
    <property type="nucleotide sequence ID" value="NZ_WSEL01000009.1"/>
</dbReference>
<name>A0A6N8J198_9BURK</name>
<keyword evidence="2" id="KW-1185">Reference proteome</keyword>
<protein>
    <recommendedName>
        <fullName evidence="3">DUF3301 domain-containing protein</fullName>
    </recommendedName>
</protein>
<comment type="caution">
    <text evidence="1">The sequence shown here is derived from an EMBL/GenBank/DDBJ whole genome shotgun (WGS) entry which is preliminary data.</text>
</comment>
<reference evidence="1 2" key="1">
    <citation type="submission" date="2019-12" db="EMBL/GenBank/DDBJ databases">
        <authorList>
            <person name="Huq M.A."/>
        </authorList>
    </citation>
    <scope>NUCLEOTIDE SEQUENCE [LARGE SCALE GENOMIC DNA]</scope>
    <source>
        <strain evidence="1 2">MAH-25</strain>
    </source>
</reference>
<sequence>MHPADLLGIPLLLALGGATLLAGLRYARQADSALQQKNRAALGRLFGPRRARGQLPPADGRWHRVLRETHRRDSAGAGRPWLVSEFWLVDSEGRQWHVVLRCDPRSDPQPRLVPLTLAPA</sequence>
<dbReference type="EMBL" id="WSEL01000009">
    <property type="protein sequence ID" value="MVQ32592.1"/>
    <property type="molecule type" value="Genomic_DNA"/>
</dbReference>
<gene>
    <name evidence="1" type="ORF">GON04_24265</name>
</gene>
<dbReference type="Proteomes" id="UP000469385">
    <property type="component" value="Unassembled WGS sequence"/>
</dbReference>
<evidence type="ECO:0008006" key="3">
    <source>
        <dbReference type="Google" id="ProtNLM"/>
    </source>
</evidence>
<organism evidence="1 2">
    <name type="scientific">Ramlibacter pinisoli</name>
    <dbReference type="NCBI Taxonomy" id="2682844"/>
    <lineage>
        <taxon>Bacteria</taxon>
        <taxon>Pseudomonadati</taxon>
        <taxon>Pseudomonadota</taxon>
        <taxon>Betaproteobacteria</taxon>
        <taxon>Burkholderiales</taxon>
        <taxon>Comamonadaceae</taxon>
        <taxon>Ramlibacter</taxon>
    </lineage>
</organism>
<evidence type="ECO:0000313" key="1">
    <source>
        <dbReference type="EMBL" id="MVQ32592.1"/>
    </source>
</evidence>
<dbReference type="AlphaFoldDB" id="A0A6N8J198"/>
<accession>A0A6N8J198</accession>
<evidence type="ECO:0000313" key="2">
    <source>
        <dbReference type="Proteomes" id="UP000469385"/>
    </source>
</evidence>